<organism evidence="7 8">
    <name type="scientific">Actinocrispum wychmicini</name>
    <dbReference type="NCBI Taxonomy" id="1213861"/>
    <lineage>
        <taxon>Bacteria</taxon>
        <taxon>Bacillati</taxon>
        <taxon>Actinomycetota</taxon>
        <taxon>Actinomycetes</taxon>
        <taxon>Pseudonocardiales</taxon>
        <taxon>Pseudonocardiaceae</taxon>
        <taxon>Actinocrispum</taxon>
    </lineage>
</organism>
<sequence>MKKALLRKAIPDEVAEQVLGRLDDVGLIDDKAFADMWVRSRHTYQGMGRRALSVELRRRGVDNETVAEAVAAVDSDAEEERARQLVRKRLPSMSSADQPTKIRRLVGMLARKGYTQGLAYRVVKDELNNLGEETDLLDDV</sequence>
<feature type="domain" description="RecX second three-helical" evidence="5">
    <location>
        <begin position="29"/>
        <end position="69"/>
    </location>
</feature>
<dbReference type="AlphaFoldDB" id="A0A4R2IUW4"/>
<keyword evidence="4" id="KW-0963">Cytoplasm</keyword>
<evidence type="ECO:0000256" key="1">
    <source>
        <dbReference type="ARBA" id="ARBA00004496"/>
    </source>
</evidence>
<evidence type="ECO:0000259" key="6">
    <source>
        <dbReference type="Pfam" id="PF21981"/>
    </source>
</evidence>
<dbReference type="Pfam" id="PF02631">
    <property type="entry name" value="RecX_HTH2"/>
    <property type="match status" value="1"/>
</dbReference>
<reference evidence="7 8" key="1">
    <citation type="submission" date="2019-03" db="EMBL/GenBank/DDBJ databases">
        <title>Genomic Encyclopedia of Type Strains, Phase IV (KMG-IV): sequencing the most valuable type-strain genomes for metagenomic binning, comparative biology and taxonomic classification.</title>
        <authorList>
            <person name="Goeker M."/>
        </authorList>
    </citation>
    <scope>NUCLEOTIDE SEQUENCE [LARGE SCALE GENOMIC DNA]</scope>
    <source>
        <strain evidence="7 8">DSM 45934</strain>
    </source>
</reference>
<keyword evidence="8" id="KW-1185">Reference proteome</keyword>
<dbReference type="GO" id="GO:0005737">
    <property type="term" value="C:cytoplasm"/>
    <property type="evidence" value="ECO:0007669"/>
    <property type="project" value="UniProtKB-SubCell"/>
</dbReference>
<evidence type="ECO:0000259" key="5">
    <source>
        <dbReference type="Pfam" id="PF02631"/>
    </source>
</evidence>
<evidence type="ECO:0000256" key="2">
    <source>
        <dbReference type="ARBA" id="ARBA00009695"/>
    </source>
</evidence>
<name>A0A4R2IUW4_9PSEU</name>
<dbReference type="Pfam" id="PF21981">
    <property type="entry name" value="RecX_HTH3"/>
    <property type="match status" value="1"/>
</dbReference>
<dbReference type="InterPro" id="IPR053925">
    <property type="entry name" value="RecX_HTH_3rd"/>
</dbReference>
<protein>
    <recommendedName>
        <fullName evidence="3">Regulatory protein RecX</fullName>
    </recommendedName>
</protein>
<evidence type="ECO:0000256" key="3">
    <source>
        <dbReference type="ARBA" id="ARBA00018111"/>
    </source>
</evidence>
<evidence type="ECO:0000313" key="7">
    <source>
        <dbReference type="EMBL" id="TCO48159.1"/>
    </source>
</evidence>
<dbReference type="Proteomes" id="UP000295680">
    <property type="component" value="Unassembled WGS sequence"/>
</dbReference>
<dbReference type="GO" id="GO:0006282">
    <property type="term" value="P:regulation of DNA repair"/>
    <property type="evidence" value="ECO:0007669"/>
    <property type="project" value="InterPro"/>
</dbReference>
<comment type="similarity">
    <text evidence="2">Belongs to the RecX family.</text>
</comment>
<dbReference type="PANTHER" id="PTHR33602">
    <property type="entry name" value="REGULATORY PROTEIN RECX FAMILY PROTEIN"/>
    <property type="match status" value="1"/>
</dbReference>
<comment type="caution">
    <text evidence="7">The sequence shown here is derived from an EMBL/GenBank/DDBJ whole genome shotgun (WGS) entry which is preliminary data.</text>
</comment>
<dbReference type="InterPro" id="IPR053924">
    <property type="entry name" value="RecX_HTH_2nd"/>
</dbReference>
<feature type="domain" description="RecX third three-helical" evidence="6">
    <location>
        <begin position="78"/>
        <end position="123"/>
    </location>
</feature>
<dbReference type="PANTHER" id="PTHR33602:SF1">
    <property type="entry name" value="REGULATORY PROTEIN RECX FAMILY PROTEIN"/>
    <property type="match status" value="1"/>
</dbReference>
<evidence type="ECO:0000256" key="4">
    <source>
        <dbReference type="ARBA" id="ARBA00022490"/>
    </source>
</evidence>
<evidence type="ECO:0000313" key="8">
    <source>
        <dbReference type="Proteomes" id="UP000295680"/>
    </source>
</evidence>
<dbReference type="InterPro" id="IPR003783">
    <property type="entry name" value="Regulatory_RecX"/>
</dbReference>
<comment type="subcellular location">
    <subcellularLocation>
        <location evidence="1">Cytoplasm</location>
    </subcellularLocation>
</comment>
<dbReference type="InterPro" id="IPR036388">
    <property type="entry name" value="WH-like_DNA-bd_sf"/>
</dbReference>
<dbReference type="Gene3D" id="1.10.10.10">
    <property type="entry name" value="Winged helix-like DNA-binding domain superfamily/Winged helix DNA-binding domain"/>
    <property type="match status" value="1"/>
</dbReference>
<dbReference type="EMBL" id="SLWS01000016">
    <property type="protein sequence ID" value="TCO48159.1"/>
    <property type="molecule type" value="Genomic_DNA"/>
</dbReference>
<proteinExistence type="inferred from homology"/>
<gene>
    <name evidence="7" type="ORF">EV192_116212</name>
</gene>
<accession>A0A4R2IUW4</accession>